<name>A0ABT7DRP1_9NEIS</name>
<evidence type="ECO:0000256" key="5">
    <source>
        <dbReference type="ARBA" id="ARBA00034531"/>
    </source>
</evidence>
<dbReference type="Gene3D" id="1.10.3290.10">
    <property type="entry name" value="Fido-like domain"/>
    <property type="match status" value="1"/>
</dbReference>
<evidence type="ECO:0000259" key="8">
    <source>
        <dbReference type="PROSITE" id="PS51459"/>
    </source>
</evidence>
<evidence type="ECO:0000256" key="1">
    <source>
        <dbReference type="ARBA" id="ARBA00022679"/>
    </source>
</evidence>
<reference evidence="9" key="1">
    <citation type="submission" date="2023-03" db="EMBL/GenBank/DDBJ databases">
        <title>Chitinimonas shenzhenensis gen. nov., sp. nov., a novel member of family Burkholderiaceae isolated from activated sludge collected in Shen Zhen, China.</title>
        <authorList>
            <person name="Wang X."/>
        </authorList>
    </citation>
    <scope>NUCLEOTIDE SEQUENCE</scope>
    <source>
        <strain evidence="9">DQS-5</strain>
    </source>
</reference>
<keyword evidence="3" id="KW-0547">Nucleotide-binding</keyword>
<keyword evidence="10" id="KW-1185">Reference proteome</keyword>
<accession>A0ABT7DRP1</accession>
<comment type="caution">
    <text evidence="9">The sequence shown here is derived from an EMBL/GenBank/DDBJ whole genome shotgun (WGS) entry which is preliminary data.</text>
</comment>
<evidence type="ECO:0000313" key="9">
    <source>
        <dbReference type="EMBL" id="MDK2122737.1"/>
    </source>
</evidence>
<gene>
    <name evidence="9" type="ORF">PZA18_01600</name>
</gene>
<organism evidence="9 10">
    <name type="scientific">Parachitinimonas caeni</name>
    <dbReference type="NCBI Taxonomy" id="3031301"/>
    <lineage>
        <taxon>Bacteria</taxon>
        <taxon>Pseudomonadati</taxon>
        <taxon>Pseudomonadota</taxon>
        <taxon>Betaproteobacteria</taxon>
        <taxon>Neisseriales</taxon>
        <taxon>Chitinibacteraceae</taxon>
        <taxon>Parachitinimonas</taxon>
    </lineage>
</organism>
<evidence type="ECO:0000256" key="4">
    <source>
        <dbReference type="ARBA" id="ARBA00022840"/>
    </source>
</evidence>
<dbReference type="EC" id="2.7.7.108" evidence="5"/>
<evidence type="ECO:0000256" key="7">
    <source>
        <dbReference type="ARBA" id="ARBA00048696"/>
    </source>
</evidence>
<dbReference type="RefSeq" id="WP_284099015.1">
    <property type="nucleotide sequence ID" value="NZ_JARRAF010000001.1"/>
</dbReference>
<keyword evidence="1" id="KW-0808">Transferase</keyword>
<dbReference type="InterPro" id="IPR036597">
    <property type="entry name" value="Fido-like_dom_sf"/>
</dbReference>
<evidence type="ECO:0000256" key="6">
    <source>
        <dbReference type="ARBA" id="ARBA00047939"/>
    </source>
</evidence>
<protein>
    <recommendedName>
        <fullName evidence="5">protein adenylyltransferase</fullName>
        <ecNumber evidence="5">2.7.7.108</ecNumber>
    </recommendedName>
</protein>
<keyword evidence="4" id="KW-0067">ATP-binding</keyword>
<proteinExistence type="predicted"/>
<dbReference type="Pfam" id="PF02661">
    <property type="entry name" value="Fic"/>
    <property type="match status" value="1"/>
</dbReference>
<dbReference type="Proteomes" id="UP001172778">
    <property type="component" value="Unassembled WGS sequence"/>
</dbReference>
<dbReference type="PROSITE" id="PS51459">
    <property type="entry name" value="FIDO"/>
    <property type="match status" value="1"/>
</dbReference>
<evidence type="ECO:0000313" key="10">
    <source>
        <dbReference type="Proteomes" id="UP001172778"/>
    </source>
</evidence>
<dbReference type="SUPFAM" id="SSF140931">
    <property type="entry name" value="Fic-like"/>
    <property type="match status" value="1"/>
</dbReference>
<dbReference type="EMBL" id="JARRAF010000001">
    <property type="protein sequence ID" value="MDK2122737.1"/>
    <property type="molecule type" value="Genomic_DNA"/>
</dbReference>
<evidence type="ECO:0000256" key="3">
    <source>
        <dbReference type="ARBA" id="ARBA00022741"/>
    </source>
</evidence>
<evidence type="ECO:0000256" key="2">
    <source>
        <dbReference type="ARBA" id="ARBA00022695"/>
    </source>
</evidence>
<dbReference type="InterPro" id="IPR003812">
    <property type="entry name" value="Fido"/>
</dbReference>
<comment type="catalytic activity">
    <reaction evidence="7">
        <text>L-tyrosyl-[protein] + ATP = O-(5'-adenylyl)-L-tyrosyl-[protein] + diphosphate</text>
        <dbReference type="Rhea" id="RHEA:54288"/>
        <dbReference type="Rhea" id="RHEA-COMP:10136"/>
        <dbReference type="Rhea" id="RHEA-COMP:13846"/>
        <dbReference type="ChEBI" id="CHEBI:30616"/>
        <dbReference type="ChEBI" id="CHEBI:33019"/>
        <dbReference type="ChEBI" id="CHEBI:46858"/>
        <dbReference type="ChEBI" id="CHEBI:83624"/>
        <dbReference type="EC" id="2.7.7.108"/>
    </reaction>
</comment>
<dbReference type="PANTHER" id="PTHR39560">
    <property type="entry name" value="PROTEIN ADENYLYLTRANSFERASE FIC-RELATED"/>
    <property type="match status" value="1"/>
</dbReference>
<comment type="catalytic activity">
    <reaction evidence="6">
        <text>L-threonyl-[protein] + ATP = 3-O-(5'-adenylyl)-L-threonyl-[protein] + diphosphate</text>
        <dbReference type="Rhea" id="RHEA:54292"/>
        <dbReference type="Rhea" id="RHEA-COMP:11060"/>
        <dbReference type="Rhea" id="RHEA-COMP:13847"/>
        <dbReference type="ChEBI" id="CHEBI:30013"/>
        <dbReference type="ChEBI" id="CHEBI:30616"/>
        <dbReference type="ChEBI" id="CHEBI:33019"/>
        <dbReference type="ChEBI" id="CHEBI:138113"/>
        <dbReference type="EC" id="2.7.7.108"/>
    </reaction>
</comment>
<keyword evidence="2" id="KW-0548">Nucleotidyltransferase</keyword>
<sequence length="198" mass="22792">MSKYEGADCYTYPNSDVLKNKLAIQDQAELDIAEANFTAIRLFELTRNPIAGNYDLTHLQAVHKYIFQDVYDWAGQFRTVDISKGNSRFCSWQHINRYLEKELNNIAKDSFLKNLPPKIFIHKLAHYLSEINAAHPFREGNGRSQRAFCYQLAFEAGYSIEFELATRDEMIGAMIASFHGDQDTLETLLDRITSQLIP</sequence>
<feature type="domain" description="Fido" evidence="8">
    <location>
        <begin position="54"/>
        <end position="194"/>
    </location>
</feature>
<dbReference type="PANTHER" id="PTHR39560:SF1">
    <property type="entry name" value="PROTEIN ADENYLYLTRANSFERASE FIC-RELATED"/>
    <property type="match status" value="1"/>
</dbReference>